<gene>
    <name evidence="6" type="ORF">G2W53_034586</name>
</gene>
<keyword evidence="3" id="KW-0493">Microtubule</keyword>
<keyword evidence="4" id="KW-0206">Cytoskeleton</keyword>
<organism evidence="6 7">
    <name type="scientific">Senna tora</name>
    <dbReference type="NCBI Taxonomy" id="362788"/>
    <lineage>
        <taxon>Eukaryota</taxon>
        <taxon>Viridiplantae</taxon>
        <taxon>Streptophyta</taxon>
        <taxon>Embryophyta</taxon>
        <taxon>Tracheophyta</taxon>
        <taxon>Spermatophyta</taxon>
        <taxon>Magnoliopsida</taxon>
        <taxon>eudicotyledons</taxon>
        <taxon>Gunneridae</taxon>
        <taxon>Pentapetalae</taxon>
        <taxon>rosids</taxon>
        <taxon>fabids</taxon>
        <taxon>Fabales</taxon>
        <taxon>Fabaceae</taxon>
        <taxon>Caesalpinioideae</taxon>
        <taxon>Cassia clade</taxon>
        <taxon>Senna</taxon>
    </lineage>
</organism>
<keyword evidence="7" id="KW-1185">Reference proteome</keyword>
<evidence type="ECO:0000256" key="2">
    <source>
        <dbReference type="ARBA" id="ARBA00006187"/>
    </source>
</evidence>
<proteinExistence type="inferred from homology"/>
<sequence length="589" mass="68056">MGSFQAPIGSRTSTLVETSCGFLLQELQMIWDEVGEEEFEREKVLLDLEQECVDVYRRKVDRANIGRARLHQQVAEAEAEFTHLLLTLGEPSLPGIRPEKRAGTLKEQLDSITPALQEMRLRKEERLSKFEAVQGQIQKISAEISGERDQNNTLAIYILINNLRIIKKEFHNYKLSFWTKLKQIASLRDLNDNMCDYIYVNERLQKVEKYIDIIHSLSTILGKDYSAIITEVHPSLNDLCGITKNISDTILTKLNHTVDSLLQEKHKRLDKLHHLGKELTKLWSLMDTPKEDQKPFSHVINLLPLSSADVSDPGSLTIEIIQQAEAEVRRLDQVKASKMKELFQKKQEELVQICNKTHMEIPSQSSINNIIGLINSGEIDHSDLLTSMDEQISRAKEEASSRKAIMEKVEKWILARDEERWLEEYSMDENRYSVSRGNHKNLRRAERARSMVKKIPALVELLMAMTRNWEEERNKIFLYDQVPLMRMLEEYNMHKQAWEEEKKRQREKKKVQSPSMVEQDSSIMYGSRPGTSSGRRFEHNKGYSTIGMNSINLGTQGMSFIKDVGRKVPRKKIYEASSVMSTYSGPFSP</sequence>
<dbReference type="GO" id="GO:0005874">
    <property type="term" value="C:microtubule"/>
    <property type="evidence" value="ECO:0007669"/>
    <property type="project" value="UniProtKB-KW"/>
</dbReference>
<name>A0A834T0U9_9FABA</name>
<feature type="compositionally biased region" description="Polar residues" evidence="5">
    <location>
        <begin position="512"/>
        <end position="534"/>
    </location>
</feature>
<evidence type="ECO:0000256" key="5">
    <source>
        <dbReference type="SAM" id="MobiDB-lite"/>
    </source>
</evidence>
<comment type="caution">
    <text evidence="6">The sequence shown here is derived from an EMBL/GenBank/DDBJ whole genome shotgun (WGS) entry which is preliminary data.</text>
</comment>
<evidence type="ECO:0000256" key="1">
    <source>
        <dbReference type="ARBA" id="ARBA00004245"/>
    </source>
</evidence>
<evidence type="ECO:0000313" key="6">
    <source>
        <dbReference type="EMBL" id="KAF7813610.1"/>
    </source>
</evidence>
<comment type="subcellular location">
    <subcellularLocation>
        <location evidence="1">Cytoplasm</location>
        <location evidence="1">Cytoskeleton</location>
    </subcellularLocation>
</comment>
<dbReference type="GO" id="GO:0005819">
    <property type="term" value="C:spindle"/>
    <property type="evidence" value="ECO:0007669"/>
    <property type="project" value="TreeGrafter"/>
</dbReference>
<keyword evidence="4" id="KW-0963">Cytoplasm</keyword>
<dbReference type="EMBL" id="JAAIUW010000010">
    <property type="protein sequence ID" value="KAF7813610.1"/>
    <property type="molecule type" value="Genomic_DNA"/>
</dbReference>
<evidence type="ECO:0000256" key="4">
    <source>
        <dbReference type="ARBA" id="ARBA00023212"/>
    </source>
</evidence>
<reference evidence="6" key="1">
    <citation type="submission" date="2020-09" db="EMBL/GenBank/DDBJ databases">
        <title>Genome-Enabled Discovery of Anthraquinone Biosynthesis in Senna tora.</title>
        <authorList>
            <person name="Kang S.-H."/>
            <person name="Pandey R.P."/>
            <person name="Lee C.-M."/>
            <person name="Sim J.-S."/>
            <person name="Jeong J.-T."/>
            <person name="Choi B.-S."/>
            <person name="Jung M."/>
            <person name="Ginzburg D."/>
            <person name="Zhao K."/>
            <person name="Won S.Y."/>
            <person name="Oh T.-J."/>
            <person name="Yu Y."/>
            <person name="Kim N.-H."/>
            <person name="Lee O.R."/>
            <person name="Lee T.-H."/>
            <person name="Bashyal P."/>
            <person name="Kim T.-S."/>
            <person name="Lee W.-H."/>
            <person name="Kawkins C."/>
            <person name="Kim C.-K."/>
            <person name="Kim J.S."/>
            <person name="Ahn B.O."/>
            <person name="Rhee S.Y."/>
            <person name="Sohng J.K."/>
        </authorList>
    </citation>
    <scope>NUCLEOTIDE SEQUENCE</scope>
    <source>
        <tissue evidence="6">Leaf</tissue>
    </source>
</reference>
<comment type="similarity">
    <text evidence="2">Belongs to the MAP65/ASE1 family.</text>
</comment>
<feature type="region of interest" description="Disordered" evidence="5">
    <location>
        <begin position="500"/>
        <end position="537"/>
    </location>
</feature>
<dbReference type="InterPro" id="IPR007145">
    <property type="entry name" value="MAP65_Ase1_PRC1"/>
</dbReference>
<protein>
    <submittedName>
        <fullName evidence="6">65-kDa microtubule-associated protein 8</fullName>
    </submittedName>
</protein>
<dbReference type="OrthoDB" id="642895at2759"/>
<dbReference type="GO" id="GO:0000226">
    <property type="term" value="P:microtubule cytoskeleton organization"/>
    <property type="evidence" value="ECO:0007669"/>
    <property type="project" value="InterPro"/>
</dbReference>
<accession>A0A834T0U9</accession>
<dbReference type="Pfam" id="PF03999">
    <property type="entry name" value="MAP65_ASE1"/>
    <property type="match status" value="1"/>
</dbReference>
<dbReference type="PANTHER" id="PTHR19321:SF3">
    <property type="entry name" value="65-KDA MICROTUBULE-ASSOCIATED PROTEIN 8"/>
    <property type="match status" value="1"/>
</dbReference>
<dbReference type="AlphaFoldDB" id="A0A834T0U9"/>
<dbReference type="Proteomes" id="UP000634136">
    <property type="component" value="Unassembled WGS sequence"/>
</dbReference>
<dbReference type="GO" id="GO:0005737">
    <property type="term" value="C:cytoplasm"/>
    <property type="evidence" value="ECO:0007669"/>
    <property type="project" value="TreeGrafter"/>
</dbReference>
<dbReference type="PANTHER" id="PTHR19321">
    <property type="entry name" value="PROTEIN REGULATOR OF CYTOKINESIS 1 PRC1-RELATED"/>
    <property type="match status" value="1"/>
</dbReference>
<evidence type="ECO:0000256" key="3">
    <source>
        <dbReference type="ARBA" id="ARBA00022701"/>
    </source>
</evidence>
<evidence type="ECO:0000313" key="7">
    <source>
        <dbReference type="Proteomes" id="UP000634136"/>
    </source>
</evidence>
<dbReference type="GO" id="GO:0008017">
    <property type="term" value="F:microtubule binding"/>
    <property type="evidence" value="ECO:0007669"/>
    <property type="project" value="InterPro"/>
</dbReference>
<dbReference type="Gene3D" id="1.20.58.1520">
    <property type="match status" value="1"/>
</dbReference>